<dbReference type="CDD" id="cd00586">
    <property type="entry name" value="4HBT"/>
    <property type="match status" value="1"/>
</dbReference>
<dbReference type="EMBL" id="JAEIJD010000006">
    <property type="protein sequence ID" value="MBI6630124.1"/>
    <property type="molecule type" value="Genomic_DNA"/>
</dbReference>
<dbReference type="AlphaFoldDB" id="A0A934HL02"/>
<evidence type="ECO:0000313" key="2">
    <source>
        <dbReference type="Proteomes" id="UP000613255"/>
    </source>
</evidence>
<dbReference type="Gene3D" id="3.10.129.10">
    <property type="entry name" value="Hotdog Thioesterase"/>
    <property type="match status" value="1"/>
</dbReference>
<organism evidence="1 2">
    <name type="scientific">Pontibaca salina</name>
    <dbReference type="NCBI Taxonomy" id="2795731"/>
    <lineage>
        <taxon>Bacteria</taxon>
        <taxon>Pseudomonadati</taxon>
        <taxon>Pseudomonadota</taxon>
        <taxon>Alphaproteobacteria</taxon>
        <taxon>Rhodobacterales</taxon>
        <taxon>Roseobacteraceae</taxon>
        <taxon>Pontibaca</taxon>
    </lineage>
</organism>
<dbReference type="Pfam" id="PF13279">
    <property type="entry name" value="4HBT_2"/>
    <property type="match status" value="1"/>
</dbReference>
<evidence type="ECO:0000313" key="1">
    <source>
        <dbReference type="EMBL" id="MBI6630124.1"/>
    </source>
</evidence>
<name>A0A934HL02_9RHOB</name>
<dbReference type="GO" id="GO:0047617">
    <property type="term" value="F:fatty acyl-CoA hydrolase activity"/>
    <property type="evidence" value="ECO:0007669"/>
    <property type="project" value="TreeGrafter"/>
</dbReference>
<dbReference type="PANTHER" id="PTHR31793:SF2">
    <property type="entry name" value="BLR1345 PROTEIN"/>
    <property type="match status" value="1"/>
</dbReference>
<reference evidence="1" key="1">
    <citation type="submission" date="2020-12" db="EMBL/GenBank/DDBJ databases">
        <title>Pontibaca salina gen. nov., sp. nov., isolated from marine sediment.</title>
        <authorList>
            <person name="Bo J."/>
            <person name="Wang S."/>
            <person name="Song X."/>
            <person name="Du Z."/>
        </authorList>
    </citation>
    <scope>NUCLEOTIDE SEQUENCE</scope>
    <source>
        <strain evidence="1">S1109L</strain>
    </source>
</reference>
<proteinExistence type="predicted"/>
<dbReference type="RefSeq" id="WP_198686142.1">
    <property type="nucleotide sequence ID" value="NZ_JAEIJD010000006.1"/>
</dbReference>
<dbReference type="InterPro" id="IPR029069">
    <property type="entry name" value="HotDog_dom_sf"/>
</dbReference>
<sequence length="164" mass="18421">MTIPAPFISSVMTVQPEWIDYNGHMNMAYYTLLFDRCADEAYAYLGFGAEYAATSGFTTYTGAFQIRYRRELHEGDRVRVHLRLLDHDNSKFHTWQELYHEDGWLAATGEALGLHIDQSGPKVAPFPPDIHQRLAAMKTAHEPLGIPASAGRPIGLKRKIATDG</sequence>
<protein>
    <submittedName>
        <fullName evidence="1">Thioesterase family protein</fullName>
    </submittedName>
</protein>
<comment type="caution">
    <text evidence="1">The sequence shown here is derived from an EMBL/GenBank/DDBJ whole genome shotgun (WGS) entry which is preliminary data.</text>
</comment>
<dbReference type="Proteomes" id="UP000613255">
    <property type="component" value="Unassembled WGS sequence"/>
</dbReference>
<dbReference type="InterPro" id="IPR050563">
    <property type="entry name" value="4-hydroxybenzoyl-CoA_TE"/>
</dbReference>
<gene>
    <name evidence="1" type="ORF">JAO82_09550</name>
</gene>
<keyword evidence="2" id="KW-1185">Reference proteome</keyword>
<dbReference type="SUPFAM" id="SSF54637">
    <property type="entry name" value="Thioesterase/thiol ester dehydrase-isomerase"/>
    <property type="match status" value="1"/>
</dbReference>
<dbReference type="PANTHER" id="PTHR31793">
    <property type="entry name" value="4-HYDROXYBENZOYL-COA THIOESTERASE FAMILY MEMBER"/>
    <property type="match status" value="1"/>
</dbReference>
<accession>A0A934HL02</accession>